<gene>
    <name evidence="2" type="ORF">CC80DRAFT_508821</name>
</gene>
<keyword evidence="3" id="KW-1185">Reference proteome</keyword>
<dbReference type="AlphaFoldDB" id="A0A6A5TJ16"/>
<evidence type="ECO:0000256" key="1">
    <source>
        <dbReference type="SAM" id="MobiDB-lite"/>
    </source>
</evidence>
<protein>
    <submittedName>
        <fullName evidence="2">Uncharacterized protein</fullName>
    </submittedName>
</protein>
<evidence type="ECO:0000313" key="2">
    <source>
        <dbReference type="EMBL" id="KAF1951642.1"/>
    </source>
</evidence>
<proteinExistence type="predicted"/>
<reference evidence="2" key="1">
    <citation type="journal article" date="2020" name="Stud. Mycol.">
        <title>101 Dothideomycetes genomes: a test case for predicting lifestyles and emergence of pathogens.</title>
        <authorList>
            <person name="Haridas S."/>
            <person name="Albert R."/>
            <person name="Binder M."/>
            <person name="Bloem J."/>
            <person name="Labutti K."/>
            <person name="Salamov A."/>
            <person name="Andreopoulos B."/>
            <person name="Baker S."/>
            <person name="Barry K."/>
            <person name="Bills G."/>
            <person name="Bluhm B."/>
            <person name="Cannon C."/>
            <person name="Castanera R."/>
            <person name="Culley D."/>
            <person name="Daum C."/>
            <person name="Ezra D."/>
            <person name="Gonzalez J."/>
            <person name="Henrissat B."/>
            <person name="Kuo A."/>
            <person name="Liang C."/>
            <person name="Lipzen A."/>
            <person name="Lutzoni F."/>
            <person name="Magnuson J."/>
            <person name="Mondo S."/>
            <person name="Nolan M."/>
            <person name="Ohm R."/>
            <person name="Pangilinan J."/>
            <person name="Park H.-J."/>
            <person name="Ramirez L."/>
            <person name="Alfaro M."/>
            <person name="Sun H."/>
            <person name="Tritt A."/>
            <person name="Yoshinaga Y."/>
            <person name="Zwiers L.-H."/>
            <person name="Turgeon B."/>
            <person name="Goodwin S."/>
            <person name="Spatafora J."/>
            <person name="Crous P."/>
            <person name="Grigoriev I."/>
        </authorList>
    </citation>
    <scope>NUCLEOTIDE SEQUENCE</scope>
    <source>
        <strain evidence="2">CBS 675.92</strain>
    </source>
</reference>
<organism evidence="2 3">
    <name type="scientific">Byssothecium circinans</name>
    <dbReference type="NCBI Taxonomy" id="147558"/>
    <lineage>
        <taxon>Eukaryota</taxon>
        <taxon>Fungi</taxon>
        <taxon>Dikarya</taxon>
        <taxon>Ascomycota</taxon>
        <taxon>Pezizomycotina</taxon>
        <taxon>Dothideomycetes</taxon>
        <taxon>Pleosporomycetidae</taxon>
        <taxon>Pleosporales</taxon>
        <taxon>Massarineae</taxon>
        <taxon>Massarinaceae</taxon>
        <taxon>Byssothecium</taxon>
    </lineage>
</organism>
<sequence length="171" mass="19522">MPSSFPVAPIEQTKNNHNEHGHGDAHAKGDRHSLVLSKCESLFKLLRAEYDIPFQVAQKFSPYCVAKPQVVRKFHKCAMLDIGRATPAAIERAHDEYDSRYGDTDDDGGDMVLGVRELVYSRNQRGSDNYHVESWIVGDCSFLYTVVFRVERQQLTAKRPIMKILPWRTEA</sequence>
<name>A0A6A5TJ16_9PLEO</name>
<accession>A0A6A5TJ16</accession>
<evidence type="ECO:0000313" key="3">
    <source>
        <dbReference type="Proteomes" id="UP000800035"/>
    </source>
</evidence>
<feature type="region of interest" description="Disordered" evidence="1">
    <location>
        <begin position="1"/>
        <end position="30"/>
    </location>
</feature>
<dbReference type="EMBL" id="ML977016">
    <property type="protein sequence ID" value="KAF1951642.1"/>
    <property type="molecule type" value="Genomic_DNA"/>
</dbReference>
<feature type="compositionally biased region" description="Basic and acidic residues" evidence="1">
    <location>
        <begin position="14"/>
        <end position="30"/>
    </location>
</feature>
<dbReference type="Proteomes" id="UP000800035">
    <property type="component" value="Unassembled WGS sequence"/>
</dbReference>